<organism evidence="2 3">
    <name type="scientific">Noviherbaspirillum denitrificans</name>
    <dbReference type="NCBI Taxonomy" id="1968433"/>
    <lineage>
        <taxon>Bacteria</taxon>
        <taxon>Pseudomonadati</taxon>
        <taxon>Pseudomonadota</taxon>
        <taxon>Betaproteobacteria</taxon>
        <taxon>Burkholderiales</taxon>
        <taxon>Oxalobacteraceae</taxon>
        <taxon>Noviherbaspirillum</taxon>
    </lineage>
</organism>
<evidence type="ECO:0000259" key="1">
    <source>
        <dbReference type="Pfam" id="PF13524"/>
    </source>
</evidence>
<evidence type="ECO:0000313" key="2">
    <source>
        <dbReference type="EMBL" id="OWW19687.1"/>
    </source>
</evidence>
<dbReference type="AlphaFoldDB" id="A0A254TBZ5"/>
<evidence type="ECO:0000313" key="3">
    <source>
        <dbReference type="Proteomes" id="UP000197535"/>
    </source>
</evidence>
<dbReference type="Gene3D" id="3.40.50.2000">
    <property type="entry name" value="Glycogen Phosphorylase B"/>
    <property type="match status" value="1"/>
</dbReference>
<feature type="domain" description="Spore protein YkvP/CgeB glycosyl transferase-like" evidence="1">
    <location>
        <begin position="270"/>
        <end position="350"/>
    </location>
</feature>
<comment type="caution">
    <text evidence="2">The sequence shown here is derived from an EMBL/GenBank/DDBJ whole genome shotgun (WGS) entry which is preliminary data.</text>
</comment>
<gene>
    <name evidence="2" type="ORF">AYR66_09425</name>
</gene>
<protein>
    <recommendedName>
        <fullName evidence="1">Spore protein YkvP/CgeB glycosyl transferase-like domain-containing protein</fullName>
    </recommendedName>
</protein>
<dbReference type="SUPFAM" id="SSF53756">
    <property type="entry name" value="UDP-Glycosyltransferase/glycogen phosphorylase"/>
    <property type="match status" value="1"/>
</dbReference>
<name>A0A254TBZ5_9BURK</name>
<dbReference type="Proteomes" id="UP000197535">
    <property type="component" value="Unassembled WGS sequence"/>
</dbReference>
<proteinExistence type="predicted"/>
<dbReference type="InterPro" id="IPR055259">
    <property type="entry name" value="YkvP/CgeB_Glyco_trans-like"/>
</dbReference>
<keyword evidence="3" id="KW-1185">Reference proteome</keyword>
<sequence length="363" mass="40890">MSPVKIGFVLLSNSRNPIPSTRIAALNIFPYLRAENLEPHIVFEPEHATETPDVSHLATTLIKEGFQIVVFQKVHGPSVETLARRLSEAGIKTVYSVCDLINTTMADATDATLVVSEYLKSQYPTSLQSKIHIVHDGIEDPEVCKTSWSDHAGSRSRPLRAVLVTSVELDRLPHLEAPPEWLAVTIVGRYAAAGQVMQRFREARWNLARQQCFHDRLAYLRFLANRRIRCLAWSQATAYESMQNADIGILPIETVPAHLPGNVPPPWKLKSENRLTMKMCVGLPVIATPIPSYEPVIKQGVNGFFAQSYADWNKCLGALRDPALRRTMGERARESVRESYSMENQARRLITVLRELVRPHARR</sequence>
<dbReference type="PANTHER" id="PTHR12526">
    <property type="entry name" value="GLYCOSYLTRANSFERASE"/>
    <property type="match status" value="1"/>
</dbReference>
<dbReference type="Pfam" id="PF13524">
    <property type="entry name" value="Glyco_trans_1_2"/>
    <property type="match status" value="1"/>
</dbReference>
<accession>A0A254TBZ5</accession>
<dbReference type="RefSeq" id="WP_170942065.1">
    <property type="nucleotide sequence ID" value="NZ_LSTO01000001.1"/>
</dbReference>
<reference evidence="2 3" key="1">
    <citation type="submission" date="2016-02" db="EMBL/GenBank/DDBJ databases">
        <authorList>
            <person name="Wen L."/>
            <person name="He K."/>
            <person name="Yang H."/>
        </authorList>
    </citation>
    <scope>NUCLEOTIDE SEQUENCE [LARGE SCALE GENOMIC DNA]</scope>
    <source>
        <strain evidence="2 3">TSA40</strain>
    </source>
</reference>
<dbReference type="EMBL" id="LSTO01000001">
    <property type="protein sequence ID" value="OWW19687.1"/>
    <property type="molecule type" value="Genomic_DNA"/>
</dbReference>